<proteinExistence type="predicted"/>
<dbReference type="AlphaFoldDB" id="A0AA38NB08"/>
<feature type="compositionally biased region" description="Polar residues" evidence="1">
    <location>
        <begin position="280"/>
        <end position="290"/>
    </location>
</feature>
<evidence type="ECO:0000256" key="2">
    <source>
        <dbReference type="SAM" id="Phobius"/>
    </source>
</evidence>
<accession>A0AA38NB08</accession>
<reference evidence="3" key="1">
    <citation type="submission" date="2022-08" db="EMBL/GenBank/DDBJ databases">
        <authorList>
            <consortium name="DOE Joint Genome Institute"/>
            <person name="Min B."/>
            <person name="Riley R."/>
            <person name="Sierra-Patev S."/>
            <person name="Naranjo-Ortiz M."/>
            <person name="Looney B."/>
            <person name="Konkel Z."/>
            <person name="Slot J.C."/>
            <person name="Sakamoto Y."/>
            <person name="Steenwyk J.L."/>
            <person name="Rokas A."/>
            <person name="Carro J."/>
            <person name="Camarero S."/>
            <person name="Ferreira P."/>
            <person name="Molpeceres G."/>
            <person name="Ruiz-Duenas F.J."/>
            <person name="Serrano A."/>
            <person name="Henrissat B."/>
            <person name="Drula E."/>
            <person name="Hughes K.W."/>
            <person name="Mata J.L."/>
            <person name="Ishikawa N.K."/>
            <person name="Vargas-Isla R."/>
            <person name="Ushijima S."/>
            <person name="Smith C.A."/>
            <person name="Ahrendt S."/>
            <person name="Andreopoulos W."/>
            <person name="He G."/>
            <person name="Labutti K."/>
            <person name="Lipzen A."/>
            <person name="Ng V."/>
            <person name="Sandor L."/>
            <person name="Barry K."/>
            <person name="Martinez A.T."/>
            <person name="Xiao Y."/>
            <person name="Gibbons J.G."/>
            <person name="Terashima K."/>
            <person name="Hibbett D.S."/>
            <person name="Grigoriev I.V."/>
        </authorList>
    </citation>
    <scope>NUCLEOTIDE SEQUENCE</scope>
    <source>
        <strain evidence="3">TFB10291</strain>
    </source>
</reference>
<keyword evidence="4" id="KW-1185">Reference proteome</keyword>
<evidence type="ECO:0000313" key="3">
    <source>
        <dbReference type="EMBL" id="KAJ3779851.1"/>
    </source>
</evidence>
<keyword evidence="2" id="KW-1133">Transmembrane helix</keyword>
<evidence type="ECO:0000313" key="4">
    <source>
        <dbReference type="Proteomes" id="UP001163798"/>
    </source>
</evidence>
<evidence type="ECO:0008006" key="5">
    <source>
        <dbReference type="Google" id="ProtNLM"/>
    </source>
</evidence>
<organism evidence="3 4">
    <name type="scientific">Lentinula aff. detonsa</name>
    <dbReference type="NCBI Taxonomy" id="2804958"/>
    <lineage>
        <taxon>Eukaryota</taxon>
        <taxon>Fungi</taxon>
        <taxon>Dikarya</taxon>
        <taxon>Basidiomycota</taxon>
        <taxon>Agaricomycotina</taxon>
        <taxon>Agaricomycetes</taxon>
        <taxon>Agaricomycetidae</taxon>
        <taxon>Agaricales</taxon>
        <taxon>Marasmiineae</taxon>
        <taxon>Omphalotaceae</taxon>
        <taxon>Lentinula</taxon>
    </lineage>
</organism>
<feature type="compositionally biased region" description="Low complexity" evidence="1">
    <location>
        <begin position="148"/>
        <end position="157"/>
    </location>
</feature>
<name>A0AA38NB08_9AGAR</name>
<feature type="compositionally biased region" description="Pro residues" evidence="1">
    <location>
        <begin position="158"/>
        <end position="168"/>
    </location>
</feature>
<feature type="region of interest" description="Disordered" evidence="1">
    <location>
        <begin position="148"/>
        <end position="170"/>
    </location>
</feature>
<feature type="transmembrane region" description="Helical" evidence="2">
    <location>
        <begin position="179"/>
        <end position="201"/>
    </location>
</feature>
<protein>
    <recommendedName>
        <fullName evidence="5">Mid2 domain-containing protein</fullName>
    </recommendedName>
</protein>
<evidence type="ECO:0000256" key="1">
    <source>
        <dbReference type="SAM" id="MobiDB-lite"/>
    </source>
</evidence>
<sequence length="334" mass="35977">MSQNFLEFNVEPTITVGQDIQAGWKWNALQLLETHLLIMSVVSESATPSVTTSTAAAGVQSGIIQLKVSNPGLYQATLMRPNLIPHTTYSQTVQFVAVLPTSSIPNPQSTEFSSSAESASSISTNAQMITTTQIISTETTIIPTIISSSGNLKSTSPSVPPTNSPPATPHLDRNTVGRLVGAIFGALSVLLLLLILVYWILRRRRRASARNNSVSDLSSHSFYPSRIMGDGTRHFPKDHTDWDTNTESSLAPSDSVSRVVWTFTPTKKVRPLVPSTTLAECSKEQASTAVNDEEEKEESVTTTWVEQSTASPFTKIPIITMTAATPSPSSTSLG</sequence>
<feature type="region of interest" description="Disordered" evidence="1">
    <location>
        <begin position="280"/>
        <end position="306"/>
    </location>
</feature>
<keyword evidence="2" id="KW-0812">Transmembrane</keyword>
<gene>
    <name evidence="3" type="ORF">GGU10DRAFT_188566</name>
</gene>
<keyword evidence="2" id="KW-0472">Membrane</keyword>
<dbReference type="Proteomes" id="UP001163798">
    <property type="component" value="Unassembled WGS sequence"/>
</dbReference>
<comment type="caution">
    <text evidence="3">The sequence shown here is derived from an EMBL/GenBank/DDBJ whole genome shotgun (WGS) entry which is preliminary data.</text>
</comment>
<dbReference type="EMBL" id="MU794142">
    <property type="protein sequence ID" value="KAJ3779851.1"/>
    <property type="molecule type" value="Genomic_DNA"/>
</dbReference>